<dbReference type="Gene3D" id="3.40.50.720">
    <property type="entry name" value="NAD(P)-binding Rossmann-like Domain"/>
    <property type="match status" value="1"/>
</dbReference>
<evidence type="ECO:0000256" key="1">
    <source>
        <dbReference type="ARBA" id="ARBA00004370"/>
    </source>
</evidence>
<gene>
    <name evidence="4" type="ORF">EVA94_00685</name>
</gene>
<dbReference type="InterPro" id="IPR036291">
    <property type="entry name" value="NAD(P)-bd_dom_sf"/>
</dbReference>
<dbReference type="PANTHER" id="PTHR14097">
    <property type="entry name" value="OXIDOREDUCTASE HTATIP2"/>
    <property type="match status" value="1"/>
</dbReference>
<name>A0A520MW39_9GAMM</name>
<feature type="domain" description="NAD-dependent epimerase/dehydratase" evidence="3">
    <location>
        <begin position="5"/>
        <end position="75"/>
    </location>
</feature>
<protein>
    <submittedName>
        <fullName evidence="4">NAD-dependent epimerase/dehydratase family protein</fullName>
    </submittedName>
</protein>
<evidence type="ECO:0000256" key="2">
    <source>
        <dbReference type="ARBA" id="ARBA00023136"/>
    </source>
</evidence>
<dbReference type="Proteomes" id="UP000315498">
    <property type="component" value="Unassembled WGS sequence"/>
</dbReference>
<dbReference type="GO" id="GO:0016020">
    <property type="term" value="C:membrane"/>
    <property type="evidence" value="ECO:0007669"/>
    <property type="project" value="UniProtKB-SubCell"/>
</dbReference>
<proteinExistence type="predicted"/>
<dbReference type="InterPro" id="IPR001509">
    <property type="entry name" value="Epimerase_deHydtase"/>
</dbReference>
<dbReference type="SUPFAM" id="SSF51735">
    <property type="entry name" value="NAD(P)-binding Rossmann-fold domains"/>
    <property type="match status" value="1"/>
</dbReference>
<sequence length="223" mass="24914">MVKNILVVGASGLVGSNILELLEDGDSKITLLTRRKLEDKAYLKQIISEFNNIAKPDEMDSIDEVYIAIGKKLSLFELIYIKKEDRKDFEMVDFDYIKNVALFAKHCGAKSVALVSAIGANNKSSNIYLNVKGKIEKEIMSLGFKKVVIAQPSHLLGKRPDEQTNYLISLFENITNILGNLMIGPLKKYRNISAAQVANSLVSKMSSDDDGVYVLDFENFKNQ</sequence>
<dbReference type="AlphaFoldDB" id="A0A520MW39"/>
<dbReference type="Pfam" id="PF01370">
    <property type="entry name" value="Epimerase"/>
    <property type="match status" value="1"/>
</dbReference>
<accession>A0A520MW39</accession>
<reference evidence="4 5" key="1">
    <citation type="submission" date="2019-02" db="EMBL/GenBank/DDBJ databases">
        <title>Prokaryotic population dynamics and viral predation in marine succession experiment using metagenomics: the confinement effect.</title>
        <authorList>
            <person name="Haro-Moreno J.M."/>
            <person name="Rodriguez-Valera F."/>
            <person name="Lopez-Perez M."/>
        </authorList>
    </citation>
    <scope>NUCLEOTIDE SEQUENCE [LARGE SCALE GENOMIC DNA]</scope>
    <source>
        <strain evidence="4">MED-G161</strain>
    </source>
</reference>
<dbReference type="PANTHER" id="PTHR14097:SF7">
    <property type="entry name" value="OXIDOREDUCTASE HTATIP2"/>
    <property type="match status" value="1"/>
</dbReference>
<evidence type="ECO:0000313" key="5">
    <source>
        <dbReference type="Proteomes" id="UP000315498"/>
    </source>
</evidence>
<keyword evidence="2" id="KW-0472">Membrane</keyword>
<comment type="caution">
    <text evidence="4">The sequence shown here is derived from an EMBL/GenBank/DDBJ whole genome shotgun (WGS) entry which is preliminary data.</text>
</comment>
<evidence type="ECO:0000313" key="4">
    <source>
        <dbReference type="EMBL" id="RZO25438.1"/>
    </source>
</evidence>
<organism evidence="4 5">
    <name type="scientific">SAR86 cluster bacterium</name>
    <dbReference type="NCBI Taxonomy" id="2030880"/>
    <lineage>
        <taxon>Bacteria</taxon>
        <taxon>Pseudomonadati</taxon>
        <taxon>Pseudomonadota</taxon>
        <taxon>Gammaproteobacteria</taxon>
        <taxon>SAR86 cluster</taxon>
    </lineage>
</organism>
<evidence type="ECO:0000259" key="3">
    <source>
        <dbReference type="Pfam" id="PF01370"/>
    </source>
</evidence>
<comment type="subcellular location">
    <subcellularLocation>
        <location evidence="1">Membrane</location>
    </subcellularLocation>
</comment>
<dbReference type="EMBL" id="SHBG01000004">
    <property type="protein sequence ID" value="RZO25438.1"/>
    <property type="molecule type" value="Genomic_DNA"/>
</dbReference>